<accession>A0AAX2UGN1</accession>
<gene>
    <name evidence="1" type="ORF">FDW42_10275</name>
</gene>
<evidence type="ECO:0000313" key="1">
    <source>
        <dbReference type="EMBL" id="TNB54469.1"/>
    </source>
</evidence>
<protein>
    <recommendedName>
        <fullName evidence="3">CAAX protease</fullName>
    </recommendedName>
</protein>
<sequence>MHLHQMSFKKYDKSNKDYFFFKNGKKSFFNNINKANIVLSLLHTLRNRSYHWENILKTTQRNNKTFPRITTIIQGTHIGLNPSKIETFLDDLIKIFDERLLAYC</sequence>
<name>A0AAX2UGN1_9BACT</name>
<dbReference type="EMBL" id="VDBS01000132">
    <property type="protein sequence ID" value="TNB54469.1"/>
    <property type="molecule type" value="Genomic_DNA"/>
</dbReference>
<dbReference type="AlphaFoldDB" id="A0AAX2UGN1"/>
<comment type="caution">
    <text evidence="1">The sequence shown here is derived from an EMBL/GenBank/DDBJ whole genome shotgun (WGS) entry which is preliminary data.</text>
</comment>
<organism evidence="1 2">
    <name type="scientific">Campylobacter helveticus</name>
    <dbReference type="NCBI Taxonomy" id="28898"/>
    <lineage>
        <taxon>Bacteria</taxon>
        <taxon>Pseudomonadati</taxon>
        <taxon>Campylobacterota</taxon>
        <taxon>Epsilonproteobacteria</taxon>
        <taxon>Campylobacterales</taxon>
        <taxon>Campylobacteraceae</taxon>
        <taxon>Campylobacter</taxon>
    </lineage>
</organism>
<proteinExistence type="predicted"/>
<evidence type="ECO:0008006" key="3">
    <source>
        <dbReference type="Google" id="ProtNLM"/>
    </source>
</evidence>
<dbReference type="Proteomes" id="UP000306813">
    <property type="component" value="Unassembled WGS sequence"/>
</dbReference>
<evidence type="ECO:0000313" key="2">
    <source>
        <dbReference type="Proteomes" id="UP000306813"/>
    </source>
</evidence>
<reference evidence="1 2" key="1">
    <citation type="submission" date="2019-05" db="EMBL/GenBank/DDBJ databases">
        <title>Draft genomes of eight strains of Campylobacter helveticus isolated from cats and a dog in New Zealand.</title>
        <authorList>
            <person name="Bojanic K."/>
            <person name="Midwinter A.C."/>
            <person name="Biggs P.J."/>
            <person name="Acke E."/>
            <person name="Cornelius A.J."/>
            <person name="Marshall J.C."/>
        </authorList>
    </citation>
    <scope>NUCLEOTIDE SEQUENCE [LARGE SCALE GENOMIC DNA]</scope>
    <source>
        <strain evidence="1 2">ACP123b</strain>
    </source>
</reference>